<comment type="similarity">
    <text evidence="4">Belongs to the fimbrial K88 protein family.</text>
</comment>
<dbReference type="Proteomes" id="UP001174465">
    <property type="component" value="Unassembled WGS sequence"/>
</dbReference>
<evidence type="ECO:0000256" key="3">
    <source>
        <dbReference type="ARBA" id="ARBA00023263"/>
    </source>
</evidence>
<keyword evidence="2 5" id="KW-0732">Signal</keyword>
<reference evidence="6" key="1">
    <citation type="submission" date="2023-07" db="EMBL/GenBank/DDBJ databases">
        <title>High risk of intestinal colonization with ESBL-producing Escherichia coli among soldiers of military contingents in specific geographic regions.</title>
        <authorList>
            <person name="Literacka E."/>
        </authorList>
    </citation>
    <scope>NUCLEOTIDE SEQUENCE</scope>
    <source>
        <strain evidence="6">33</strain>
    </source>
</reference>
<dbReference type="RefSeq" id="WP_302302203.1">
    <property type="nucleotide sequence ID" value="NZ_JAUKZB010000037.1"/>
</dbReference>
<protein>
    <submittedName>
        <fullName evidence="6">Fimbrial protein</fullName>
    </submittedName>
</protein>
<dbReference type="AlphaFoldDB" id="A0AAW7VK03"/>
<dbReference type="GO" id="GO:0007155">
    <property type="term" value="P:cell adhesion"/>
    <property type="evidence" value="ECO:0007669"/>
    <property type="project" value="InterPro"/>
</dbReference>
<dbReference type="Pfam" id="PF02432">
    <property type="entry name" value="Fimbrial_K88"/>
    <property type="match status" value="1"/>
</dbReference>
<gene>
    <name evidence="6" type="ORF">Q2V64_25955</name>
</gene>
<sequence>MKKTLIALAVATSAAVSGSAMAWTANGDGGSVSLSGTVNVLSQNTPWEVKVGDAVNNLNVEIHSGDREAVIPVQKVIPILGIRTASHDPFHGQTGISPQIDFGNAINTDSFEGGRTDLTLEVKNDSDVKIGTLTTILTSGAEASVAAGNVSSKFNLFAANQGHAFYGGLGKSNDKVSQNSWYIAKLFGNDYVENYNDQGGNLVAAGNHEYFNNPQFTYSAVYAAGILNNTDTNITITLDQPATSNITWKASLPIRVTYQ</sequence>
<evidence type="ECO:0000313" key="6">
    <source>
        <dbReference type="EMBL" id="MDO2733100.1"/>
    </source>
</evidence>
<evidence type="ECO:0000256" key="4">
    <source>
        <dbReference type="ARBA" id="ARBA00049989"/>
    </source>
</evidence>
<feature type="chain" id="PRO_5044015296" evidence="5">
    <location>
        <begin position="23"/>
        <end position="259"/>
    </location>
</feature>
<dbReference type="InterPro" id="IPR003467">
    <property type="entry name" value="Fimbrial_K88_FaeH"/>
</dbReference>
<feature type="signal peptide" evidence="5">
    <location>
        <begin position="1"/>
        <end position="22"/>
    </location>
</feature>
<comment type="caution">
    <text evidence="6">The sequence shown here is derived from an EMBL/GenBank/DDBJ whole genome shotgun (WGS) entry which is preliminary data.</text>
</comment>
<organism evidence="6 7">
    <name type="scientific">Escherichia coli</name>
    <dbReference type="NCBI Taxonomy" id="562"/>
    <lineage>
        <taxon>Bacteria</taxon>
        <taxon>Pseudomonadati</taxon>
        <taxon>Pseudomonadota</taxon>
        <taxon>Gammaproteobacteria</taxon>
        <taxon>Enterobacterales</taxon>
        <taxon>Enterobacteriaceae</taxon>
        <taxon>Escherichia</taxon>
    </lineage>
</organism>
<keyword evidence="3" id="KW-0281">Fimbrium</keyword>
<comment type="subcellular location">
    <subcellularLocation>
        <location evidence="1">Fimbrium</location>
    </subcellularLocation>
</comment>
<dbReference type="GO" id="GO:0009289">
    <property type="term" value="C:pilus"/>
    <property type="evidence" value="ECO:0007669"/>
    <property type="project" value="UniProtKB-SubCell"/>
</dbReference>
<evidence type="ECO:0000313" key="7">
    <source>
        <dbReference type="Proteomes" id="UP001174465"/>
    </source>
</evidence>
<evidence type="ECO:0000256" key="5">
    <source>
        <dbReference type="SAM" id="SignalP"/>
    </source>
</evidence>
<proteinExistence type="inferred from homology"/>
<accession>A0AAW7VK03</accession>
<evidence type="ECO:0000256" key="2">
    <source>
        <dbReference type="ARBA" id="ARBA00022729"/>
    </source>
</evidence>
<name>A0AAW7VK03_ECOLX</name>
<dbReference type="EMBL" id="JAUKZB010000037">
    <property type="protein sequence ID" value="MDO2733100.1"/>
    <property type="molecule type" value="Genomic_DNA"/>
</dbReference>
<evidence type="ECO:0000256" key="1">
    <source>
        <dbReference type="ARBA" id="ARBA00004561"/>
    </source>
</evidence>